<evidence type="ECO:0000313" key="4">
    <source>
        <dbReference type="Proteomes" id="UP000799324"/>
    </source>
</evidence>
<dbReference type="Proteomes" id="UP000799324">
    <property type="component" value="Unassembled WGS sequence"/>
</dbReference>
<dbReference type="GO" id="GO:0008168">
    <property type="term" value="F:methyltransferase activity"/>
    <property type="evidence" value="ECO:0007669"/>
    <property type="project" value="UniProtKB-KW"/>
</dbReference>
<dbReference type="SUPFAM" id="SSF53335">
    <property type="entry name" value="S-adenosyl-L-methionine-dependent methyltransferases"/>
    <property type="match status" value="1"/>
</dbReference>
<protein>
    <submittedName>
        <fullName evidence="3">S-adenosyl-L-methionine-dependent methyltransferase</fullName>
    </submittedName>
</protein>
<keyword evidence="3" id="KW-0808">Transferase</keyword>
<dbReference type="AlphaFoldDB" id="A0A6A6TKK3"/>
<feature type="transmembrane region" description="Helical" evidence="2">
    <location>
        <begin position="103"/>
        <end position="126"/>
    </location>
</feature>
<organism evidence="3 4">
    <name type="scientific">Lophiostoma macrostomum CBS 122681</name>
    <dbReference type="NCBI Taxonomy" id="1314788"/>
    <lineage>
        <taxon>Eukaryota</taxon>
        <taxon>Fungi</taxon>
        <taxon>Dikarya</taxon>
        <taxon>Ascomycota</taxon>
        <taxon>Pezizomycotina</taxon>
        <taxon>Dothideomycetes</taxon>
        <taxon>Pleosporomycetidae</taxon>
        <taxon>Pleosporales</taxon>
        <taxon>Lophiostomataceae</taxon>
        <taxon>Lophiostoma</taxon>
    </lineage>
</organism>
<dbReference type="PANTHER" id="PTHR42912">
    <property type="entry name" value="METHYLTRANSFERASE"/>
    <property type="match status" value="1"/>
</dbReference>
<feature type="compositionally biased region" description="Pro residues" evidence="1">
    <location>
        <begin position="49"/>
        <end position="64"/>
    </location>
</feature>
<dbReference type="InterPro" id="IPR029063">
    <property type="entry name" value="SAM-dependent_MTases_sf"/>
</dbReference>
<dbReference type="CDD" id="cd02440">
    <property type="entry name" value="AdoMet_MTases"/>
    <property type="match status" value="1"/>
</dbReference>
<accession>A0A6A6TKK3</accession>
<evidence type="ECO:0000256" key="1">
    <source>
        <dbReference type="SAM" id="MobiDB-lite"/>
    </source>
</evidence>
<proteinExistence type="predicted"/>
<dbReference type="GO" id="GO:0032259">
    <property type="term" value="P:methylation"/>
    <property type="evidence" value="ECO:0007669"/>
    <property type="project" value="UniProtKB-KW"/>
</dbReference>
<dbReference type="OrthoDB" id="416496at2759"/>
<evidence type="ECO:0000313" key="3">
    <source>
        <dbReference type="EMBL" id="KAF2660569.1"/>
    </source>
</evidence>
<sequence length="377" mass="42731">MKLPKVPRGPPKRPLKVTPPFSARAPRVSPIPQQPPKTHIPKQSVNPIVPKPPTDTSIPPPTSNPTPLEEKEYLNGLTEDEHDALGERTATRKQERIKRWQRSALTVMGLSAFGIGMYLTTMYISLTSEPRLEDMPNDISAVFDEEAEVYDEKVGMAETMLGLTSRRRAITERVKGHVLEVAVGTGRNFSFYPIKNCDTVTLLDSSVNMVAVAKRKWKDEQPEYFHRVFFKHQSALDPITPPYGAQDGYDTVLQTMGLCSTPEPERLLQNLEASTKEDGQILLLEHGKSHYEWLNKLLDKSAANHAKEHGCYWNKDIGKIVEDSGLEVVEIKRYNFGTTWWVELKPRKGMRKAIEVAQPVAPVSPDVPQKPWWSFWR</sequence>
<keyword evidence="4" id="KW-1185">Reference proteome</keyword>
<evidence type="ECO:0000256" key="2">
    <source>
        <dbReference type="SAM" id="Phobius"/>
    </source>
</evidence>
<keyword evidence="2" id="KW-0472">Membrane</keyword>
<keyword evidence="2" id="KW-0812">Transmembrane</keyword>
<dbReference type="Gene3D" id="3.40.50.150">
    <property type="entry name" value="Vaccinia Virus protein VP39"/>
    <property type="match status" value="1"/>
</dbReference>
<keyword evidence="3" id="KW-0489">Methyltransferase</keyword>
<feature type="region of interest" description="Disordered" evidence="1">
    <location>
        <begin position="1"/>
        <end position="69"/>
    </location>
</feature>
<dbReference type="InterPro" id="IPR050508">
    <property type="entry name" value="Methyltransf_Superfamily"/>
</dbReference>
<keyword evidence="2" id="KW-1133">Transmembrane helix</keyword>
<dbReference type="PANTHER" id="PTHR42912:SF83">
    <property type="entry name" value="METHYLTRANSFERASE TYPE 11 DOMAIN-CONTAINING PROTEIN"/>
    <property type="match status" value="1"/>
</dbReference>
<dbReference type="Pfam" id="PF13489">
    <property type="entry name" value="Methyltransf_23"/>
    <property type="match status" value="1"/>
</dbReference>
<gene>
    <name evidence="3" type="ORF">K491DRAFT_589097</name>
</gene>
<reference evidence="3" key="1">
    <citation type="journal article" date="2020" name="Stud. Mycol.">
        <title>101 Dothideomycetes genomes: a test case for predicting lifestyles and emergence of pathogens.</title>
        <authorList>
            <person name="Haridas S."/>
            <person name="Albert R."/>
            <person name="Binder M."/>
            <person name="Bloem J."/>
            <person name="Labutti K."/>
            <person name="Salamov A."/>
            <person name="Andreopoulos B."/>
            <person name="Baker S."/>
            <person name="Barry K."/>
            <person name="Bills G."/>
            <person name="Bluhm B."/>
            <person name="Cannon C."/>
            <person name="Castanera R."/>
            <person name="Culley D."/>
            <person name="Daum C."/>
            <person name="Ezra D."/>
            <person name="Gonzalez J."/>
            <person name="Henrissat B."/>
            <person name="Kuo A."/>
            <person name="Liang C."/>
            <person name="Lipzen A."/>
            <person name="Lutzoni F."/>
            <person name="Magnuson J."/>
            <person name="Mondo S."/>
            <person name="Nolan M."/>
            <person name="Ohm R."/>
            <person name="Pangilinan J."/>
            <person name="Park H.-J."/>
            <person name="Ramirez L."/>
            <person name="Alfaro M."/>
            <person name="Sun H."/>
            <person name="Tritt A."/>
            <person name="Yoshinaga Y."/>
            <person name="Zwiers L.-H."/>
            <person name="Turgeon B."/>
            <person name="Goodwin S."/>
            <person name="Spatafora J."/>
            <person name="Crous P."/>
            <person name="Grigoriev I."/>
        </authorList>
    </citation>
    <scope>NUCLEOTIDE SEQUENCE</scope>
    <source>
        <strain evidence="3">CBS 122681</strain>
    </source>
</reference>
<name>A0A6A6TKK3_9PLEO</name>
<dbReference type="EMBL" id="MU004299">
    <property type="protein sequence ID" value="KAF2660569.1"/>
    <property type="molecule type" value="Genomic_DNA"/>
</dbReference>